<dbReference type="EMBL" id="HG994580">
    <property type="protein sequence ID" value="CAF2778762.1"/>
    <property type="molecule type" value="Genomic_DNA"/>
</dbReference>
<evidence type="ECO:0000313" key="1">
    <source>
        <dbReference type="EMBL" id="CAF2778762.1"/>
    </source>
</evidence>
<name>A0A7R8CD87_LEPSM</name>
<dbReference type="Proteomes" id="UP000675881">
    <property type="component" value="Chromosome 1"/>
</dbReference>
<keyword evidence="2" id="KW-1185">Reference proteome</keyword>
<proteinExistence type="predicted"/>
<organism evidence="1 2">
    <name type="scientific">Lepeophtheirus salmonis</name>
    <name type="common">Salmon louse</name>
    <name type="synonym">Caligus salmonis</name>
    <dbReference type="NCBI Taxonomy" id="72036"/>
    <lineage>
        <taxon>Eukaryota</taxon>
        <taxon>Metazoa</taxon>
        <taxon>Ecdysozoa</taxon>
        <taxon>Arthropoda</taxon>
        <taxon>Crustacea</taxon>
        <taxon>Multicrustacea</taxon>
        <taxon>Hexanauplia</taxon>
        <taxon>Copepoda</taxon>
        <taxon>Siphonostomatoida</taxon>
        <taxon>Caligidae</taxon>
        <taxon>Lepeophtheirus</taxon>
    </lineage>
</organism>
<reference evidence="1" key="1">
    <citation type="submission" date="2021-02" db="EMBL/GenBank/DDBJ databases">
        <authorList>
            <person name="Bekaert M."/>
        </authorList>
    </citation>
    <scope>NUCLEOTIDE SEQUENCE</scope>
    <source>
        <strain evidence="1">IoA-00</strain>
    </source>
</reference>
<protein>
    <submittedName>
        <fullName evidence="1">(salmon louse) hypothetical protein</fullName>
    </submittedName>
</protein>
<dbReference type="AlphaFoldDB" id="A0A7R8CD87"/>
<accession>A0A7R8CD87</accession>
<gene>
    <name evidence="1" type="ORF">LSAA_2227</name>
</gene>
<evidence type="ECO:0000313" key="2">
    <source>
        <dbReference type="Proteomes" id="UP000675881"/>
    </source>
</evidence>
<sequence length="101" mass="11595">MKEETEGIRTWEGKTYFLLIQLDDLNGSQKIMLDRFMTKTMSMIKSECSDRPIWMGLDGTSDTKDRFVANVLLGNLDSQSYHSPYLVTDDFMKNAPKASDM</sequence>